<name>A0ABY4G5K6_9BACT</name>
<feature type="compositionally biased region" description="Basic and acidic residues" evidence="1">
    <location>
        <begin position="63"/>
        <end position="76"/>
    </location>
</feature>
<keyword evidence="4" id="KW-1185">Reference proteome</keyword>
<feature type="chain" id="PRO_5047508467" evidence="2">
    <location>
        <begin position="24"/>
        <end position="91"/>
    </location>
</feature>
<keyword evidence="2" id="KW-0732">Signal</keyword>
<evidence type="ECO:0000313" key="4">
    <source>
        <dbReference type="Proteomes" id="UP000830401"/>
    </source>
</evidence>
<accession>A0ABY4G5K6</accession>
<dbReference type="RefSeq" id="WP_245120157.1">
    <property type="nucleotide sequence ID" value="NZ_CP095061.1"/>
</dbReference>
<feature type="region of interest" description="Disordered" evidence="1">
    <location>
        <begin position="26"/>
        <end position="91"/>
    </location>
</feature>
<feature type="signal peptide" evidence="2">
    <location>
        <begin position="1"/>
        <end position="23"/>
    </location>
</feature>
<dbReference type="EMBL" id="CP095061">
    <property type="protein sequence ID" value="UOQ66179.1"/>
    <property type="molecule type" value="Genomic_DNA"/>
</dbReference>
<evidence type="ECO:0000256" key="1">
    <source>
        <dbReference type="SAM" id="MobiDB-lite"/>
    </source>
</evidence>
<dbReference type="Proteomes" id="UP000830401">
    <property type="component" value="Chromosome"/>
</dbReference>
<reference evidence="3" key="1">
    <citation type="submission" date="2022-04" db="EMBL/GenBank/DDBJ databases">
        <title>Hymenobacter sp. isolated from the air.</title>
        <authorList>
            <person name="Won M."/>
            <person name="Lee C.-M."/>
            <person name="Woen H.-Y."/>
            <person name="Kwon S.-W."/>
        </authorList>
    </citation>
    <scope>NUCLEOTIDE SEQUENCE</scope>
    <source>
        <strain evidence="3">5420S-77</strain>
    </source>
</reference>
<gene>
    <name evidence="3" type="ORF">MUN86_22240</name>
</gene>
<proteinExistence type="predicted"/>
<evidence type="ECO:0000256" key="2">
    <source>
        <dbReference type="SAM" id="SignalP"/>
    </source>
</evidence>
<organism evidence="3 4">
    <name type="scientific">Hymenobacter volaticus</name>
    <dbReference type="NCBI Taxonomy" id="2932254"/>
    <lineage>
        <taxon>Bacteria</taxon>
        <taxon>Pseudomonadati</taxon>
        <taxon>Bacteroidota</taxon>
        <taxon>Cytophagia</taxon>
        <taxon>Cytophagales</taxon>
        <taxon>Hymenobacteraceae</taxon>
        <taxon>Hymenobacter</taxon>
    </lineage>
</organism>
<protein>
    <submittedName>
        <fullName evidence="3">Uncharacterized protein</fullName>
    </submittedName>
</protein>
<sequence>MKKLLFSLMVLSGLIGIVPALQAQGTLTVPPPPASPRATPQPSAHRVTLDVDASAQKATQQKSELKTSKSKTEQKKAKPKAVPATGRTNGQ</sequence>
<evidence type="ECO:0000313" key="3">
    <source>
        <dbReference type="EMBL" id="UOQ66179.1"/>
    </source>
</evidence>